<comment type="caution">
    <text evidence="1">The sequence shown here is derived from an EMBL/GenBank/DDBJ whole genome shotgun (WGS) entry which is preliminary data.</text>
</comment>
<organism evidence="1 2">
    <name type="scientific">Nocardia fusca</name>
    <dbReference type="NCBI Taxonomy" id="941183"/>
    <lineage>
        <taxon>Bacteria</taxon>
        <taxon>Bacillati</taxon>
        <taxon>Actinomycetota</taxon>
        <taxon>Actinomycetes</taxon>
        <taxon>Mycobacteriales</taxon>
        <taxon>Nocardiaceae</taxon>
        <taxon>Nocardia</taxon>
    </lineage>
</organism>
<dbReference type="Proteomes" id="UP001551658">
    <property type="component" value="Unassembled WGS sequence"/>
</dbReference>
<protein>
    <submittedName>
        <fullName evidence="1">Uncharacterized protein</fullName>
    </submittedName>
</protein>
<proteinExistence type="predicted"/>
<sequence length="178" mass="19268">MRYRLVVVSRTVRDAVGLAGGWLFDRVMSGWDVTVLSEDVADPLPARILGAFVVPWDSVPASADGPDPQALAIIGNPQVFDDRMRRWVTDYSHRGPETTLWGEDAGLGPHLRAEPARFRPSRTALLFKAHALNEVAGPPAAVLDEESFCAVGPVARGVTHLRTHRQPGGFRWAAGPGA</sequence>
<dbReference type="RefSeq" id="WP_357974588.1">
    <property type="nucleotide sequence ID" value="NZ_JBFAIH010000002.1"/>
</dbReference>
<reference evidence="1 2" key="1">
    <citation type="submission" date="2024-06" db="EMBL/GenBank/DDBJ databases">
        <title>The Natural Products Discovery Center: Release of the First 8490 Sequenced Strains for Exploring Actinobacteria Biosynthetic Diversity.</title>
        <authorList>
            <person name="Kalkreuter E."/>
            <person name="Kautsar S.A."/>
            <person name="Yang D."/>
            <person name="Bader C.D."/>
            <person name="Teijaro C.N."/>
            <person name="Fluegel L."/>
            <person name="Davis C.M."/>
            <person name="Simpson J.R."/>
            <person name="Lauterbach L."/>
            <person name="Steele A.D."/>
            <person name="Gui C."/>
            <person name="Meng S."/>
            <person name="Li G."/>
            <person name="Viehrig K."/>
            <person name="Ye F."/>
            <person name="Su P."/>
            <person name="Kiefer A.F."/>
            <person name="Nichols A."/>
            <person name="Cepeda A.J."/>
            <person name="Yan W."/>
            <person name="Fan B."/>
            <person name="Jiang Y."/>
            <person name="Adhikari A."/>
            <person name="Zheng C.-J."/>
            <person name="Schuster L."/>
            <person name="Cowan T.M."/>
            <person name="Smanski M.J."/>
            <person name="Chevrette M.G."/>
            <person name="De Carvalho L.P.S."/>
            <person name="Shen B."/>
        </authorList>
    </citation>
    <scope>NUCLEOTIDE SEQUENCE [LARGE SCALE GENOMIC DNA]</scope>
    <source>
        <strain evidence="1 2">NPDC050671</strain>
    </source>
</reference>
<evidence type="ECO:0000313" key="2">
    <source>
        <dbReference type="Proteomes" id="UP001551658"/>
    </source>
</evidence>
<gene>
    <name evidence="1" type="ORF">AB0H72_06445</name>
</gene>
<accession>A0ABV3F3N5</accession>
<dbReference type="EMBL" id="JBFAIH010000002">
    <property type="protein sequence ID" value="MEV0362327.1"/>
    <property type="molecule type" value="Genomic_DNA"/>
</dbReference>
<name>A0ABV3F3N5_9NOCA</name>
<evidence type="ECO:0000313" key="1">
    <source>
        <dbReference type="EMBL" id="MEV0362327.1"/>
    </source>
</evidence>
<keyword evidence="2" id="KW-1185">Reference proteome</keyword>